<dbReference type="Gene3D" id="2.160.20.10">
    <property type="entry name" value="Single-stranded right-handed beta-helix, Pectin lyase-like"/>
    <property type="match status" value="1"/>
</dbReference>
<dbReference type="InterPro" id="IPR045392">
    <property type="entry name" value="DUF6519"/>
</dbReference>
<dbReference type="SUPFAM" id="SSF51126">
    <property type="entry name" value="Pectin lyase-like"/>
    <property type="match status" value="1"/>
</dbReference>
<dbReference type="RefSeq" id="WP_173764770.1">
    <property type="nucleotide sequence ID" value="NZ_CP048836.1"/>
</dbReference>
<dbReference type="InterPro" id="IPR011050">
    <property type="entry name" value="Pectin_lyase_fold/virulence"/>
</dbReference>
<name>A0A6C1B217_9RHOO</name>
<accession>A0A6C1B217</accession>
<dbReference type="Pfam" id="PF20129">
    <property type="entry name" value="DUF6519"/>
    <property type="match status" value="2"/>
</dbReference>
<organism evidence="1 2">
    <name type="scientific">Nitrogeniibacter mangrovi</name>
    <dbReference type="NCBI Taxonomy" id="2016596"/>
    <lineage>
        <taxon>Bacteria</taxon>
        <taxon>Pseudomonadati</taxon>
        <taxon>Pseudomonadota</taxon>
        <taxon>Betaproteobacteria</taxon>
        <taxon>Rhodocyclales</taxon>
        <taxon>Zoogloeaceae</taxon>
        <taxon>Nitrogeniibacter</taxon>
    </lineage>
</organism>
<dbReference type="InterPro" id="IPR012334">
    <property type="entry name" value="Pectin_lyas_fold"/>
</dbReference>
<evidence type="ECO:0000313" key="2">
    <source>
        <dbReference type="Proteomes" id="UP000501991"/>
    </source>
</evidence>
<dbReference type="AlphaFoldDB" id="A0A6C1B217"/>
<dbReference type="Proteomes" id="UP000501991">
    <property type="component" value="Chromosome"/>
</dbReference>
<gene>
    <name evidence="1" type="ORF">G3580_08090</name>
</gene>
<keyword evidence="2" id="KW-1185">Reference proteome</keyword>
<dbReference type="EMBL" id="CP048836">
    <property type="protein sequence ID" value="QID17607.1"/>
    <property type="molecule type" value="Genomic_DNA"/>
</dbReference>
<sequence>MSFDLSRIRFDARRDFLGVVMQQGRVQLDADWNEWVAQLARRIQAGTVDTFNGSVVPRTTPDGFHIDAAGGALTIGPGRMYVDGLLAENHGGAPDAWDPTLAELAGTTALDYTAQPYLPDPPAVPQSGRHLVYVDVWQRDITAVEDPALVEPAVGVDSTGRLQTVWQVKLLEDVGDISCATADADIPGWQAATAPSAARLSTGTATPSFEPDPCRIAPAAGYRGLENQLYRVEVHTGGALGTATFKWSRDNASVASRVTHIDSARTTITVESIGRDEVLSFHAGDWVEVTDDWRELHGQPGELRRISPSQGVDPVARTLTFEAPLTAGLFPTDGQDATDALRNTRVRRWDQAGEIHQEDGTVVADLNALGATGEIEIPPAGTRLFLEDGIVVEFTLAEANGAFHSGDYWVVAARTTDASVEILDAAPPLGIHHHYARLAVVDLPDGETDCRTLWPPIADGGGCDCTVCVSAEDHNNGTHTLQQAIDGIKDSGGTVCLGIGSYAIDTPLNIHDGRSLRIRGQGWATILQARQTGGLVDIADTSGIALQNLTLIGSGSNSGFTPMIAARTTVDLRCEHINVLGFAVGDGTSLGIGLSGSVLGVSVSDCAIVAERGIGALATEGANYTLTGELRIRRNLFFCSQSAVHFGDTSLHYGTTQVGGNLMLNGNRSAIVATGAVLPGSAFDIRDNTLYTTGDGIQAGVDGLTIEGNEIAGLGERSGDGIALVEGLDPVAIDTVRIRANRLRNLQGNAIRQTQAVGSALIQDNQIDAIGLGVFVMSEAASIATLTLSSNQCLDIGQAVTGGNDAYAAIQLTRVQRGDVRGNTLGRVARNATAAPAVDAIRAVGVDALSVDGNRLFGIGPDRSAGPVTAIRVRPPFDRLAIDDNQVDRRADAGQNLVPADWQAIRITRPALGGVAHLGFATAFEAAETSYLLTLNRLVALPVARPDLSIRGNRLRGELLGERLGECANVDHLLFADNACEMSGGGKAPLIGQFAARTLTASNNRLIAPGDADTLHLHPGQQRAIVMGNTSTGNIRVPGGAPVPADPLLTNIIGT</sequence>
<proteinExistence type="predicted"/>
<dbReference type="KEGG" id="azq:G3580_08090"/>
<protein>
    <submittedName>
        <fullName evidence="1">Right-handed parallel beta-helix repeat-containing protein</fullName>
    </submittedName>
</protein>
<reference evidence="1 2" key="1">
    <citation type="submission" date="2020-02" db="EMBL/GenBank/DDBJ databases">
        <title>Nitrogenibacter mangrovi gen. nov., sp. nov. isolated from mangrove sediment, a denitrifying betaproteobacterium.</title>
        <authorList>
            <person name="Liao H."/>
            <person name="Tian Y."/>
        </authorList>
    </citation>
    <scope>NUCLEOTIDE SEQUENCE [LARGE SCALE GENOMIC DNA]</scope>
    <source>
        <strain evidence="1 2">M9-3-2</strain>
    </source>
</reference>
<evidence type="ECO:0000313" key="1">
    <source>
        <dbReference type="EMBL" id="QID17607.1"/>
    </source>
</evidence>